<dbReference type="EMBL" id="ACXX02000001">
    <property type="protein sequence ID" value="EGD49412.1"/>
    <property type="molecule type" value="Genomic_DNA"/>
</dbReference>
<evidence type="ECO:0000313" key="1">
    <source>
        <dbReference type="EMBL" id="EGD49412.1"/>
    </source>
</evidence>
<proteinExistence type="predicted"/>
<protein>
    <recommendedName>
        <fullName evidence="3">Butirosin biosynthesis protein H N-terminal domain-containing protein</fullName>
    </recommendedName>
</protein>
<dbReference type="STRING" id="588581.Cpap_3845"/>
<keyword evidence="2" id="KW-1185">Reference proteome</keyword>
<reference evidence="1" key="1">
    <citation type="submission" date="2009-07" db="EMBL/GenBank/DDBJ databases">
        <authorList>
            <consortium name="US DOE Joint Genome Institute (JGI-PGF)"/>
            <person name="Lucas S."/>
            <person name="Copeland A."/>
            <person name="Lapidus A."/>
            <person name="Glavina del Rio T."/>
            <person name="Tice H."/>
            <person name="Bruce D."/>
            <person name="Goodwin L."/>
            <person name="Pitluck S."/>
            <person name="Larimer F."/>
            <person name="Land M.L."/>
            <person name="Mouttaki H."/>
            <person name="He Z."/>
            <person name="Zhou J."/>
            <person name="Hemme C.L."/>
        </authorList>
    </citation>
    <scope>NUCLEOTIDE SEQUENCE [LARGE SCALE GENOMIC DNA]</scope>
    <source>
        <strain evidence="1">DSM 2782</strain>
    </source>
</reference>
<comment type="caution">
    <text evidence="1">The sequence shown here is derived from an EMBL/GenBank/DDBJ whole genome shotgun (WGS) entry which is preliminary data.</text>
</comment>
<reference evidence="1" key="2">
    <citation type="submission" date="2011-01" db="EMBL/GenBank/DDBJ databases">
        <title>The Non-contiguous Finished genome of Clostridium papyrosolvens.</title>
        <authorList>
            <person name="Lucas S."/>
            <person name="Copeland A."/>
            <person name="Lapidus A."/>
            <person name="Cheng J.-F."/>
            <person name="Goodwin L."/>
            <person name="Pitluck S."/>
            <person name="Misra M."/>
            <person name="Chertkov O."/>
            <person name="Detter J.C."/>
            <person name="Han C."/>
            <person name="Tapia R."/>
            <person name="Land M."/>
            <person name="Hauser L."/>
            <person name="Kyrpides N."/>
            <person name="Ivanova N."/>
            <person name="Pagani I."/>
            <person name="Mouttaki H."/>
            <person name="He Z."/>
            <person name="Zhou J."/>
            <person name="Hemme C.L."/>
            <person name="Woyke T."/>
        </authorList>
    </citation>
    <scope>NUCLEOTIDE SEQUENCE [LARGE SCALE GENOMIC DNA]</scope>
    <source>
        <strain evidence="1">DSM 2782</strain>
    </source>
</reference>
<organism evidence="1 2">
    <name type="scientific">Ruminiclostridium papyrosolvens DSM 2782</name>
    <dbReference type="NCBI Taxonomy" id="588581"/>
    <lineage>
        <taxon>Bacteria</taxon>
        <taxon>Bacillati</taxon>
        <taxon>Bacillota</taxon>
        <taxon>Clostridia</taxon>
        <taxon>Eubacteriales</taxon>
        <taxon>Oscillospiraceae</taxon>
        <taxon>Ruminiclostridium</taxon>
    </lineage>
</organism>
<name>F1T7G4_9FIRM</name>
<sequence>MKHYEIKNVSPFNTVYYVDCFFLALFTAIKAFNGSIFSYISNDYFAYNLEKTPAGLSLVVRNYQIRPVEDLEKYNGILTESKFEYCHDIVDIIKEALLHDKLIIIPIDGFYYKHPYHDLFYLQHHHYQSILIYGFNSERKVFLTAEANGMESDSERCFYKHEISFQDMKKCHEGVVNYVQGGLPTIRLISKINPQIKVNDDPQLYKNTMINNLMANSEIIHNGLKSIRTLAENINEFDMSETACFNNKVASASNLFKFRNILGENSKYVPLMEEIYKAWAVMRDLAYRDQLRGGVQDKKKYYHKLCQIYDMESKLYNSLFDSMDSMITNN</sequence>
<gene>
    <name evidence="1" type="ORF">Cpap_3845</name>
</gene>
<dbReference type="AlphaFoldDB" id="F1T7G4"/>
<dbReference type="Proteomes" id="UP000003860">
    <property type="component" value="Unassembled WGS sequence"/>
</dbReference>
<dbReference type="OrthoDB" id="1737154at2"/>
<evidence type="ECO:0000313" key="2">
    <source>
        <dbReference type="Proteomes" id="UP000003860"/>
    </source>
</evidence>
<evidence type="ECO:0008006" key="3">
    <source>
        <dbReference type="Google" id="ProtNLM"/>
    </source>
</evidence>
<dbReference type="RefSeq" id="WP_004616076.1">
    <property type="nucleotide sequence ID" value="NZ_ACXX02000001.1"/>
</dbReference>
<accession>F1T7G4</accession>